<evidence type="ECO:0000313" key="4">
    <source>
        <dbReference type="Proteomes" id="UP000316217"/>
    </source>
</evidence>
<reference evidence="2 4" key="2">
    <citation type="journal article" date="2019" name="Nat. Microbiol.">
        <title>Wide diversity of methane and short-chain alkane metabolisms in uncultured archaea.</title>
        <authorList>
            <person name="Borrel G."/>
            <person name="Adam P.S."/>
            <person name="McKay L.J."/>
            <person name="Chen L.X."/>
            <person name="Sierra-Garcia I.N."/>
            <person name="Sieber C.M."/>
            <person name="Letourneur Q."/>
            <person name="Ghozlane A."/>
            <person name="Andersen G.L."/>
            <person name="Li W.J."/>
            <person name="Hallam S.J."/>
            <person name="Muyzer G."/>
            <person name="de Oliveira V.M."/>
            <person name="Inskeep W.P."/>
            <person name="Banfield J.F."/>
            <person name="Gribaldo S."/>
        </authorList>
    </citation>
    <scope>NUCLEOTIDE SEQUENCE [LARGE SCALE GENOMIC DNA]</scope>
    <source>
        <strain evidence="2">NM4</strain>
    </source>
</reference>
<dbReference type="EMBL" id="RXII01000005">
    <property type="protein sequence ID" value="RZN63656.1"/>
    <property type="molecule type" value="Genomic_DNA"/>
</dbReference>
<protein>
    <submittedName>
        <fullName evidence="1">Uncharacterized protein</fullName>
    </submittedName>
</protein>
<dbReference type="Proteomes" id="UP000277582">
    <property type="component" value="Unassembled WGS sequence"/>
</dbReference>
<dbReference type="Proteomes" id="UP000316217">
    <property type="component" value="Unassembled WGS sequence"/>
</dbReference>
<evidence type="ECO:0000313" key="2">
    <source>
        <dbReference type="EMBL" id="RZN63656.1"/>
    </source>
</evidence>
<evidence type="ECO:0000313" key="1">
    <source>
        <dbReference type="EMBL" id="RSN72734.1"/>
    </source>
</evidence>
<gene>
    <name evidence="1" type="ORF">D6D85_12615</name>
    <name evidence="2" type="ORF">EF810_00350</name>
</gene>
<name>A0A3R9QUV9_9CREN</name>
<reference evidence="1 3" key="1">
    <citation type="submission" date="2018-10" db="EMBL/GenBank/DDBJ databases">
        <title>Co-occurring genomic capacity for anaerobic methane metabolism and dissimilatory sulfite reduction discovered in the Korarchaeota.</title>
        <authorList>
            <person name="Mckay L.J."/>
            <person name="Dlakic M."/>
            <person name="Fields M.W."/>
            <person name="Delmont T.O."/>
            <person name="Eren A.M."/>
            <person name="Jay Z.J."/>
            <person name="Klingelsmith K.B."/>
            <person name="Rusch D.B."/>
            <person name="Inskeep W.P."/>
        </authorList>
    </citation>
    <scope>NUCLEOTIDE SEQUENCE [LARGE SCALE GENOMIC DNA]</scope>
    <source>
        <strain evidence="1 3">MDKW</strain>
    </source>
</reference>
<evidence type="ECO:0000313" key="3">
    <source>
        <dbReference type="Proteomes" id="UP000277582"/>
    </source>
</evidence>
<organism evidence="1 3">
    <name type="scientific">Candidatus Methanodesulfokora washburnensis</name>
    <dbReference type="NCBI Taxonomy" id="2478471"/>
    <lineage>
        <taxon>Archaea</taxon>
        <taxon>Thermoproteota</taxon>
        <taxon>Candidatus Korarchaeia</taxon>
        <taxon>Candidatus Korarchaeia incertae sedis</taxon>
        <taxon>Candidatus Methanodesulfokora</taxon>
    </lineage>
</organism>
<comment type="caution">
    <text evidence="1">The sequence shown here is derived from an EMBL/GenBank/DDBJ whole genome shotgun (WGS) entry which is preliminary data.</text>
</comment>
<dbReference type="AlphaFoldDB" id="A0A3R9QUV9"/>
<accession>A0A3R9QUV9</accession>
<dbReference type="EMBL" id="RCOS01000140">
    <property type="protein sequence ID" value="RSN72734.1"/>
    <property type="molecule type" value="Genomic_DNA"/>
</dbReference>
<keyword evidence="3" id="KW-1185">Reference proteome</keyword>
<sequence>MEDPYPREAVCMLENEGIKVLTLEEIVDELIQSIEEEMKEKPGRVGKLEDPVMALLRELVRKKELGKFLLSQHRMRAG</sequence>
<proteinExistence type="predicted"/>